<feature type="compositionally biased region" description="Low complexity" evidence="1">
    <location>
        <begin position="826"/>
        <end position="836"/>
    </location>
</feature>
<protein>
    <recommendedName>
        <fullName evidence="2">PH domain-containing protein</fullName>
    </recommendedName>
</protein>
<dbReference type="InterPro" id="IPR001849">
    <property type="entry name" value="PH_domain"/>
</dbReference>
<feature type="compositionally biased region" description="Pro residues" evidence="1">
    <location>
        <begin position="327"/>
        <end position="341"/>
    </location>
</feature>
<feature type="compositionally biased region" description="Basic and acidic residues" evidence="1">
    <location>
        <begin position="643"/>
        <end position="658"/>
    </location>
</feature>
<feature type="compositionally biased region" description="Basic residues" evidence="1">
    <location>
        <begin position="578"/>
        <end position="590"/>
    </location>
</feature>
<dbReference type="InterPro" id="IPR011993">
    <property type="entry name" value="PH-like_dom_sf"/>
</dbReference>
<feature type="region of interest" description="Disordered" evidence="1">
    <location>
        <begin position="826"/>
        <end position="881"/>
    </location>
</feature>
<reference evidence="4" key="1">
    <citation type="journal article" date="2018" name="Nat. Microbiol.">
        <title>Leveraging single-cell genomics to expand the fungal tree of life.</title>
        <authorList>
            <person name="Ahrendt S.R."/>
            <person name="Quandt C.A."/>
            <person name="Ciobanu D."/>
            <person name="Clum A."/>
            <person name="Salamov A."/>
            <person name="Andreopoulos B."/>
            <person name="Cheng J.F."/>
            <person name="Woyke T."/>
            <person name="Pelin A."/>
            <person name="Henrissat B."/>
            <person name="Reynolds N.K."/>
            <person name="Benny G.L."/>
            <person name="Smith M.E."/>
            <person name="James T.Y."/>
            <person name="Grigoriev I.V."/>
        </authorList>
    </citation>
    <scope>NUCLEOTIDE SEQUENCE [LARGE SCALE GENOMIC DNA]</scope>
</reference>
<keyword evidence="4" id="KW-1185">Reference proteome</keyword>
<evidence type="ECO:0000313" key="3">
    <source>
        <dbReference type="EMBL" id="RKO84930.1"/>
    </source>
</evidence>
<feature type="domain" description="PH" evidence="2">
    <location>
        <begin position="26"/>
        <end position="130"/>
    </location>
</feature>
<dbReference type="PROSITE" id="PS50003">
    <property type="entry name" value="PH_DOMAIN"/>
    <property type="match status" value="1"/>
</dbReference>
<feature type="region of interest" description="Disordered" evidence="1">
    <location>
        <begin position="152"/>
        <end position="180"/>
    </location>
</feature>
<feature type="region of interest" description="Disordered" evidence="1">
    <location>
        <begin position="207"/>
        <end position="276"/>
    </location>
</feature>
<evidence type="ECO:0000313" key="4">
    <source>
        <dbReference type="Proteomes" id="UP000269721"/>
    </source>
</evidence>
<dbReference type="EMBL" id="KZ999584">
    <property type="protein sequence ID" value="RKO84930.1"/>
    <property type="molecule type" value="Genomic_DNA"/>
</dbReference>
<feature type="region of interest" description="Disordered" evidence="1">
    <location>
        <begin position="492"/>
        <end position="516"/>
    </location>
</feature>
<feature type="compositionally biased region" description="Pro residues" evidence="1">
    <location>
        <begin position="1"/>
        <end position="16"/>
    </location>
</feature>
<feature type="compositionally biased region" description="Basic and acidic residues" evidence="1">
    <location>
        <begin position="243"/>
        <end position="252"/>
    </location>
</feature>
<dbReference type="OrthoDB" id="5971719at2759"/>
<gene>
    <name evidence="3" type="ORF">BDK51DRAFT_32670</name>
</gene>
<feature type="compositionally biased region" description="Low complexity" evidence="1">
    <location>
        <begin position="312"/>
        <end position="326"/>
    </location>
</feature>
<feature type="compositionally biased region" description="Polar residues" evidence="1">
    <location>
        <begin position="679"/>
        <end position="698"/>
    </location>
</feature>
<feature type="compositionally biased region" description="Low complexity" evidence="1">
    <location>
        <begin position="382"/>
        <end position="402"/>
    </location>
</feature>
<dbReference type="AlphaFoldDB" id="A0A4P9W2U9"/>
<feature type="compositionally biased region" description="Polar residues" evidence="1">
    <location>
        <begin position="602"/>
        <end position="625"/>
    </location>
</feature>
<dbReference type="SUPFAM" id="SSF50729">
    <property type="entry name" value="PH domain-like"/>
    <property type="match status" value="1"/>
</dbReference>
<feature type="region of interest" description="Disordered" evidence="1">
    <location>
        <begin position="312"/>
        <end position="403"/>
    </location>
</feature>
<dbReference type="SMART" id="SM00233">
    <property type="entry name" value="PH"/>
    <property type="match status" value="1"/>
</dbReference>
<sequence length="925" mass="97218">MPPPPPPPPPPLPPSSQGPGLEHYGELILEGHLKLHDGGRKRERSFYLLEKLLVIVRTVDRSARVRVVERIVVSKSVVVSVGDCTEGEGSSLSFQITFLTEDHRHRTLIATAFNPDQKHIWTSTLAAQLERNARATFPSLPRELQDEIRSIASTDEKGGHEDGAHGTGANGRGRASSGRRMGKWLSAWGAKIRKKMPNNIGRESIATAGAGSSLSPSIAGSAAGSDEADSDPAPNIFARVIRRKETRERLRMETTGPGPKEEPTSRRRPSNATANSFMDSVSSQHTVVRVAGPASQADPAAELDRAGTIRSIAASSASHRTASRRSSPPPRRSGTPPPVPLPMDAESLTYHPMPPLPDIVRESLAHSARASPRQIDSRPDTPVSGAAGSPPDPSESSGSPASFLWMNVRGGDAAAMAGSPLVAGQSLDTAIAIDGWDPIGMAVPATASAPGSPEKAADDAPIFVRTEGGTIKRAPKPFEPARIAAWADDAAAATAETGTSPSRGRSGSRDDDSDICDWTDVRTSISSPALRSARSQPSSPVPPFMAAAASFAPRGTRPVATSSVHQPVSPPSETSPRRTGHSWRNLFRRSRSSEALRASMIVASSTAASQHQPPQSDHNTSSSRADSSRGRVTGMLKKGSFNDLRDLFTSRSRDRPADDTGSIRSTSRFPALNGPSIGGSVSSPASPTRSVASNNGMSRSVPDLGARAGWSGSDRGRMGWTESYASSGSAESAGSWMGASAVALPGAATSGASVASIVDVPLPSPLPFAPSDEAMARGAWAAALSEDPPAGFEDPASENIMPQPLPDTTPRARSLRRIKSTVPLPLLSLAPHPAGPESAPPTLQTTAPRARTRSEPTLNAPSPPRPPDLHTPRSPSPTSYGSVLLHVDRERNDSLIARCDAMAAEIVALKERVAALEACACRREE</sequence>
<dbReference type="Proteomes" id="UP000269721">
    <property type="component" value="Unassembled WGS sequence"/>
</dbReference>
<proteinExistence type="predicted"/>
<feature type="compositionally biased region" description="Polar residues" evidence="1">
    <location>
        <begin position="559"/>
        <end position="574"/>
    </location>
</feature>
<feature type="region of interest" description="Disordered" evidence="1">
    <location>
        <begin position="1"/>
        <end position="20"/>
    </location>
</feature>
<feature type="region of interest" description="Disordered" evidence="1">
    <location>
        <begin position="786"/>
        <end position="812"/>
    </location>
</feature>
<dbReference type="Gene3D" id="2.30.29.30">
    <property type="entry name" value="Pleckstrin-homology domain (PH domain)/Phosphotyrosine-binding domain (PTB)"/>
    <property type="match status" value="1"/>
</dbReference>
<evidence type="ECO:0000256" key="1">
    <source>
        <dbReference type="SAM" id="MobiDB-lite"/>
    </source>
</evidence>
<name>A0A4P9W2U9_9FUNG</name>
<accession>A0A4P9W2U9</accession>
<organism evidence="3 4">
    <name type="scientific">Blyttiomyces helicus</name>
    <dbReference type="NCBI Taxonomy" id="388810"/>
    <lineage>
        <taxon>Eukaryota</taxon>
        <taxon>Fungi</taxon>
        <taxon>Fungi incertae sedis</taxon>
        <taxon>Chytridiomycota</taxon>
        <taxon>Chytridiomycota incertae sedis</taxon>
        <taxon>Chytridiomycetes</taxon>
        <taxon>Chytridiomycetes incertae sedis</taxon>
        <taxon>Blyttiomyces</taxon>
    </lineage>
</organism>
<feature type="region of interest" description="Disordered" evidence="1">
    <location>
        <begin position="553"/>
        <end position="736"/>
    </location>
</feature>
<feature type="compositionally biased region" description="Basic and acidic residues" evidence="1">
    <location>
        <begin position="152"/>
        <end position="164"/>
    </location>
</feature>
<feature type="compositionally biased region" description="Low complexity" evidence="1">
    <location>
        <begin position="723"/>
        <end position="736"/>
    </location>
</feature>
<evidence type="ECO:0000259" key="2">
    <source>
        <dbReference type="PROSITE" id="PS50003"/>
    </source>
</evidence>